<name>A0A9N9FX08_9GLOM</name>
<protein>
    <submittedName>
        <fullName evidence="1">586_t:CDS:1</fullName>
    </submittedName>
</protein>
<dbReference type="AlphaFoldDB" id="A0A9N9FX08"/>
<reference evidence="1" key="1">
    <citation type="submission" date="2021-06" db="EMBL/GenBank/DDBJ databases">
        <authorList>
            <person name="Kallberg Y."/>
            <person name="Tangrot J."/>
            <person name="Rosling A."/>
        </authorList>
    </citation>
    <scope>NUCLEOTIDE SEQUENCE</scope>
    <source>
        <strain evidence="1">IA702</strain>
    </source>
</reference>
<proteinExistence type="predicted"/>
<dbReference type="OrthoDB" id="5548448at2759"/>
<keyword evidence="2" id="KW-1185">Reference proteome</keyword>
<dbReference type="EMBL" id="CAJVPJ010000871">
    <property type="protein sequence ID" value="CAG8561988.1"/>
    <property type="molecule type" value="Genomic_DNA"/>
</dbReference>
<dbReference type="Proteomes" id="UP000789572">
    <property type="component" value="Unassembled WGS sequence"/>
</dbReference>
<accession>A0A9N9FX08</accession>
<gene>
    <name evidence="1" type="ORF">POCULU_LOCUS5557</name>
</gene>
<evidence type="ECO:0000313" key="1">
    <source>
        <dbReference type="EMBL" id="CAG8561988.1"/>
    </source>
</evidence>
<organism evidence="1 2">
    <name type="scientific">Paraglomus occultum</name>
    <dbReference type="NCBI Taxonomy" id="144539"/>
    <lineage>
        <taxon>Eukaryota</taxon>
        <taxon>Fungi</taxon>
        <taxon>Fungi incertae sedis</taxon>
        <taxon>Mucoromycota</taxon>
        <taxon>Glomeromycotina</taxon>
        <taxon>Glomeromycetes</taxon>
        <taxon>Paraglomerales</taxon>
        <taxon>Paraglomeraceae</taxon>
        <taxon>Paraglomus</taxon>
    </lineage>
</organism>
<sequence length="74" mass="8451">MDYGTIFQQIEEACADMQVPATRHAGEQVLLQFRQTSGNLAACQYILGMIAQVRRVQKIGKIRTLIMVDQKRLR</sequence>
<evidence type="ECO:0000313" key="2">
    <source>
        <dbReference type="Proteomes" id="UP000789572"/>
    </source>
</evidence>
<comment type="caution">
    <text evidence="1">The sequence shown here is derived from an EMBL/GenBank/DDBJ whole genome shotgun (WGS) entry which is preliminary data.</text>
</comment>